<protein>
    <submittedName>
        <fullName evidence="1">Uncharacterized protein</fullName>
    </submittedName>
</protein>
<organism evidence="1">
    <name type="scientific">Anguilla anguilla</name>
    <name type="common">European freshwater eel</name>
    <name type="synonym">Muraena anguilla</name>
    <dbReference type="NCBI Taxonomy" id="7936"/>
    <lineage>
        <taxon>Eukaryota</taxon>
        <taxon>Metazoa</taxon>
        <taxon>Chordata</taxon>
        <taxon>Craniata</taxon>
        <taxon>Vertebrata</taxon>
        <taxon>Euteleostomi</taxon>
        <taxon>Actinopterygii</taxon>
        <taxon>Neopterygii</taxon>
        <taxon>Teleostei</taxon>
        <taxon>Anguilliformes</taxon>
        <taxon>Anguillidae</taxon>
        <taxon>Anguilla</taxon>
    </lineage>
</organism>
<sequence length="26" mass="2915">MVNLTSNGRACVREFQQIPAVQKVPE</sequence>
<evidence type="ECO:0000313" key="1">
    <source>
        <dbReference type="EMBL" id="JAH52144.1"/>
    </source>
</evidence>
<dbReference type="EMBL" id="GBXM01056433">
    <property type="protein sequence ID" value="JAH52144.1"/>
    <property type="molecule type" value="Transcribed_RNA"/>
</dbReference>
<reference evidence="1" key="1">
    <citation type="submission" date="2014-11" db="EMBL/GenBank/DDBJ databases">
        <authorList>
            <person name="Amaro Gonzalez C."/>
        </authorList>
    </citation>
    <scope>NUCLEOTIDE SEQUENCE</scope>
</reference>
<proteinExistence type="predicted"/>
<name>A0A0E9TEN3_ANGAN</name>
<accession>A0A0E9TEN3</accession>
<reference evidence="1" key="2">
    <citation type="journal article" date="2015" name="Fish Shellfish Immunol.">
        <title>Early steps in the European eel (Anguilla anguilla)-Vibrio vulnificus interaction in the gills: Role of the RtxA13 toxin.</title>
        <authorList>
            <person name="Callol A."/>
            <person name="Pajuelo D."/>
            <person name="Ebbesson L."/>
            <person name="Teles M."/>
            <person name="MacKenzie S."/>
            <person name="Amaro C."/>
        </authorList>
    </citation>
    <scope>NUCLEOTIDE SEQUENCE</scope>
</reference>
<dbReference type="AlphaFoldDB" id="A0A0E9TEN3"/>